<protein>
    <submittedName>
        <fullName evidence="1">Uncharacterized protein</fullName>
    </submittedName>
</protein>
<dbReference type="HOGENOM" id="CLU_1595972_0_0_1"/>
<dbReference type="Proteomes" id="UP000008068">
    <property type="component" value="Unassembled WGS sequence"/>
</dbReference>
<dbReference type="InParanoid" id="G0MAA1"/>
<keyword evidence="2" id="KW-1185">Reference proteome</keyword>
<sequence length="169" mass="19567">MAKPQEPLSLFKLACVAMRKDAKNGDLKFRLNLHQVSPDVKKCIWNQFSLMEIITFCADMESTDFFSSIIRSKWFEVHSLKFLDKMCMINVSCIGKPNLTWYITSARLPWDTANEWDTTYFDLKVGNAYYPAFMKLCTTGSEIFESNLPYQAQTDIANCLCHLFQKDGR</sequence>
<organism evidence="2">
    <name type="scientific">Caenorhabditis brenneri</name>
    <name type="common">Nematode worm</name>
    <dbReference type="NCBI Taxonomy" id="135651"/>
    <lineage>
        <taxon>Eukaryota</taxon>
        <taxon>Metazoa</taxon>
        <taxon>Ecdysozoa</taxon>
        <taxon>Nematoda</taxon>
        <taxon>Chromadorea</taxon>
        <taxon>Rhabditida</taxon>
        <taxon>Rhabditina</taxon>
        <taxon>Rhabditomorpha</taxon>
        <taxon>Rhabditoidea</taxon>
        <taxon>Rhabditidae</taxon>
        <taxon>Peloderinae</taxon>
        <taxon>Caenorhabditis</taxon>
    </lineage>
</organism>
<gene>
    <name evidence="1" type="ORF">CAEBREN_01296</name>
</gene>
<evidence type="ECO:0000313" key="2">
    <source>
        <dbReference type="Proteomes" id="UP000008068"/>
    </source>
</evidence>
<reference evidence="2" key="1">
    <citation type="submission" date="2011-07" db="EMBL/GenBank/DDBJ databases">
        <authorList>
            <consortium name="Caenorhabditis brenneri Sequencing and Analysis Consortium"/>
            <person name="Wilson R.K."/>
        </authorList>
    </citation>
    <scope>NUCLEOTIDE SEQUENCE [LARGE SCALE GENOMIC DNA]</scope>
    <source>
        <strain evidence="2">PB2801</strain>
    </source>
</reference>
<dbReference type="AlphaFoldDB" id="G0MAA1"/>
<dbReference type="EMBL" id="GL379787">
    <property type="protein sequence ID" value="EGT31189.1"/>
    <property type="molecule type" value="Genomic_DNA"/>
</dbReference>
<evidence type="ECO:0000313" key="1">
    <source>
        <dbReference type="EMBL" id="EGT31189.1"/>
    </source>
</evidence>
<name>G0MAA1_CAEBE</name>
<proteinExistence type="predicted"/>
<accession>G0MAA1</accession>